<evidence type="ECO:0000313" key="2">
    <source>
        <dbReference type="EMBL" id="CAD5232355.1"/>
    </source>
</evidence>
<dbReference type="Proteomes" id="UP000582659">
    <property type="component" value="Unassembled WGS sequence"/>
</dbReference>
<feature type="transmembrane region" description="Helical" evidence="1">
    <location>
        <begin position="51"/>
        <end position="75"/>
    </location>
</feature>
<dbReference type="InterPro" id="IPR019422">
    <property type="entry name" value="7TM_GPCR_serpentine_rcpt_Srh"/>
</dbReference>
<dbReference type="EMBL" id="CAJFCV020000005">
    <property type="protein sequence ID" value="CAG9124650.1"/>
    <property type="molecule type" value="Genomic_DNA"/>
</dbReference>
<evidence type="ECO:0000256" key="1">
    <source>
        <dbReference type="SAM" id="Phobius"/>
    </source>
</evidence>
<reference evidence="3" key="2">
    <citation type="submission" date="2020-08" db="EMBL/GenBank/DDBJ databases">
        <authorList>
            <person name="Kikuchi T."/>
        </authorList>
    </citation>
    <scope>NUCLEOTIDE SEQUENCE</scope>
    <source>
        <strain evidence="2">Ka4C1</strain>
    </source>
</reference>
<keyword evidence="5" id="KW-1185">Reference proteome</keyword>
<gene>
    <name evidence="2" type="ORF">BXYJ_LOCUS12446</name>
</gene>
<dbReference type="Proteomes" id="UP000095284">
    <property type="component" value="Unplaced"/>
</dbReference>
<feature type="transmembrane region" description="Helical" evidence="1">
    <location>
        <begin position="204"/>
        <end position="232"/>
    </location>
</feature>
<evidence type="ECO:0000313" key="4">
    <source>
        <dbReference type="Proteomes" id="UP000095284"/>
    </source>
</evidence>
<dbReference type="EMBL" id="CAJFDI010000005">
    <property type="protein sequence ID" value="CAD5232355.1"/>
    <property type="molecule type" value="Genomic_DNA"/>
</dbReference>
<dbReference type="AlphaFoldDB" id="A0A1I7RV63"/>
<sequence length="313" mass="35128">MGLYRYFLVIVTLNDMILTVIIGFLLCPVPGDPFPGTGLKMEGIFSHVGEKGVYIMIILLSVFAGNVVSCQNYGLVYRFVVILPNETFSRVASHPICTVIYIIFCEIIVFGIGFGLSNSLATQEQAKALLIQRGLWANDPITPGSYRILFKSERSEFKSLILGIFAIALFAEFFYLLCVRYILYLIRQQGAIFSKSTYRMHRQLTILLGVQLLVPLICVLFPVCVTFASALIGKPFTSFTAKVGILVIASQSTFSSIMTICFIGPYRRFVLRQLRIRVGAETSTQSNSGFATTTRYRKNSTKRRPSNIMFIKY</sequence>
<accession>A0A1I7RV63</accession>
<keyword evidence="1" id="KW-0472">Membrane</keyword>
<name>A0A1I7RV63_BURXY</name>
<proteinExistence type="predicted"/>
<feature type="transmembrane region" description="Helical" evidence="1">
    <location>
        <begin position="244"/>
        <end position="266"/>
    </location>
</feature>
<reference evidence="6" key="1">
    <citation type="submission" date="2016-11" db="UniProtKB">
        <authorList>
            <consortium name="WormBaseParasite"/>
        </authorList>
    </citation>
    <scope>IDENTIFICATION</scope>
</reference>
<dbReference type="SMR" id="A0A1I7RV63"/>
<dbReference type="OrthoDB" id="5877719at2759"/>
<feature type="transmembrane region" description="Helical" evidence="1">
    <location>
        <begin position="160"/>
        <end position="183"/>
    </location>
</feature>
<organism evidence="4 6">
    <name type="scientific">Bursaphelenchus xylophilus</name>
    <name type="common">Pinewood nematode worm</name>
    <name type="synonym">Aphelenchoides xylophilus</name>
    <dbReference type="NCBI Taxonomy" id="6326"/>
    <lineage>
        <taxon>Eukaryota</taxon>
        <taxon>Metazoa</taxon>
        <taxon>Ecdysozoa</taxon>
        <taxon>Nematoda</taxon>
        <taxon>Chromadorea</taxon>
        <taxon>Rhabditida</taxon>
        <taxon>Tylenchina</taxon>
        <taxon>Tylenchomorpha</taxon>
        <taxon>Aphelenchoidea</taxon>
        <taxon>Aphelenchoididae</taxon>
        <taxon>Bursaphelenchus</taxon>
    </lineage>
</organism>
<feature type="transmembrane region" description="Helical" evidence="1">
    <location>
        <begin position="96"/>
        <end position="116"/>
    </location>
</feature>
<evidence type="ECO:0000313" key="5">
    <source>
        <dbReference type="Proteomes" id="UP000659654"/>
    </source>
</evidence>
<evidence type="ECO:0000313" key="6">
    <source>
        <dbReference type="WBParaSite" id="BXY_0462400.1"/>
    </source>
</evidence>
<dbReference type="PANTHER" id="PTHR46891">
    <property type="entry name" value="SERPENTINE RECEPTOR, CLASS H-RELATED"/>
    <property type="match status" value="1"/>
</dbReference>
<dbReference type="Proteomes" id="UP000659654">
    <property type="component" value="Unassembled WGS sequence"/>
</dbReference>
<evidence type="ECO:0000313" key="3">
    <source>
        <dbReference type="EMBL" id="CAG9124650.1"/>
    </source>
</evidence>
<protein>
    <submittedName>
        <fullName evidence="2">(pine wood nematode) hypothetical protein</fullName>
    </submittedName>
</protein>
<dbReference type="Pfam" id="PF10318">
    <property type="entry name" value="7TM_GPCR_Srh"/>
    <property type="match status" value="1"/>
</dbReference>
<keyword evidence="1" id="KW-0812">Transmembrane</keyword>
<dbReference type="WBParaSite" id="BXY_0462400.1">
    <property type="protein sequence ID" value="BXY_0462400.1"/>
    <property type="gene ID" value="BXY_0462400"/>
</dbReference>
<feature type="transmembrane region" description="Helical" evidence="1">
    <location>
        <begin position="7"/>
        <end position="31"/>
    </location>
</feature>
<keyword evidence="1" id="KW-1133">Transmembrane helix</keyword>